<name>A0A2H1YH99_9FLAO</name>
<evidence type="ECO:0000313" key="1">
    <source>
        <dbReference type="EMBL" id="SOS74884.1"/>
    </source>
</evidence>
<evidence type="ECO:0000313" key="2">
    <source>
        <dbReference type="Proteomes" id="UP000234211"/>
    </source>
</evidence>
<dbReference type="RefSeq" id="WP_101917438.1">
    <property type="nucleotide sequence ID" value="NZ_OENF01000034.1"/>
</dbReference>
<keyword evidence="2" id="KW-1185">Reference proteome</keyword>
<dbReference type="EMBL" id="OENF01000034">
    <property type="protein sequence ID" value="SOS74884.1"/>
    <property type="molecule type" value="Genomic_DNA"/>
</dbReference>
<organism evidence="1 2">
    <name type="scientific">Tenacibaculum piscium</name>
    <dbReference type="NCBI Taxonomy" id="1458515"/>
    <lineage>
        <taxon>Bacteria</taxon>
        <taxon>Pseudomonadati</taxon>
        <taxon>Bacteroidota</taxon>
        <taxon>Flavobacteriia</taxon>
        <taxon>Flavobacteriales</taxon>
        <taxon>Flavobacteriaceae</taxon>
        <taxon>Tenacibaculum</taxon>
    </lineage>
</organism>
<dbReference type="OrthoDB" id="1352582at2"/>
<protein>
    <submittedName>
        <fullName evidence="1">Uncharacterized protein</fullName>
    </submittedName>
</protein>
<dbReference type="AlphaFoldDB" id="A0A2H1YH99"/>
<reference evidence="2" key="1">
    <citation type="submission" date="2017-11" db="EMBL/GenBank/DDBJ databases">
        <authorList>
            <person name="Duchaud E."/>
        </authorList>
    </citation>
    <scope>NUCLEOTIDE SEQUENCE [LARGE SCALE GENOMIC DNA]</scope>
    <source>
        <strain evidence="2">Tenacibaculum sp. TNO020</strain>
    </source>
</reference>
<accession>A0A2H1YH99</accession>
<sequence>MKAFYTELIRKFKDSDIKNKFTSNNLPHVKFVDLYAGQDYNEKGFEAHLFPAVFVKWSIDYKSKTPIATITFRLAYEQLRDTSSISRASEKSLQFLDFITVVDDVIKSIETPNTGKITLLSEDFNIEDTIVDVYTLVYNCTYSGKKNTLKTAFKRGVIDDVNLSGNLHTKLLID</sequence>
<gene>
    <name evidence="1" type="ORF">TNO020_40103</name>
</gene>
<proteinExistence type="predicted"/>
<dbReference type="Proteomes" id="UP000234211">
    <property type="component" value="Unassembled WGS sequence"/>
</dbReference>